<sequence length="287" mass="32666">MSESGRREDGGSDPKKVGDGVVQQQQQQPTKQQQSVLDKEDAEYRRSYNKERRASSFTATNSPWFRRNSFLSTAMIENENFSVYESPSYYSQNASYNIISLKECQGFIFNQDLFASPYQQSRSLANEKRYRASFSHPTSGNSPSRRTSSRGSLSTKNFENSSCHSSQNESTPPPVPTVQPQRRHTSYLETRPTFLSTARNDSAIVDDENEVDEEETEDDYQIDNDAIDEAVDDIAMDILTDEEVEVDEYDEYEGMQYGGESANRGYKVHVTEIVVNESDNSMFPTQE</sequence>
<feature type="compositionally biased region" description="Basic and acidic residues" evidence="1">
    <location>
        <begin position="1"/>
        <end position="18"/>
    </location>
</feature>
<evidence type="ECO:0000313" key="3">
    <source>
        <dbReference type="Proteomes" id="UP000837801"/>
    </source>
</evidence>
<organism evidence="2 3">
    <name type="scientific">[Candida] railenensis</name>
    <dbReference type="NCBI Taxonomy" id="45579"/>
    <lineage>
        <taxon>Eukaryota</taxon>
        <taxon>Fungi</taxon>
        <taxon>Dikarya</taxon>
        <taxon>Ascomycota</taxon>
        <taxon>Saccharomycotina</taxon>
        <taxon>Pichiomycetes</taxon>
        <taxon>Debaryomycetaceae</taxon>
        <taxon>Kurtzmaniella</taxon>
    </lineage>
</organism>
<keyword evidence="3" id="KW-1185">Reference proteome</keyword>
<gene>
    <name evidence="2" type="ORF">CLIB1423_04S01640</name>
</gene>
<feature type="compositionally biased region" description="Acidic residues" evidence="1">
    <location>
        <begin position="204"/>
        <end position="217"/>
    </location>
</feature>
<feature type="compositionally biased region" description="Polar residues" evidence="1">
    <location>
        <begin position="156"/>
        <end position="170"/>
    </location>
</feature>
<comment type="caution">
    <text evidence="2">The sequence shown here is derived from an EMBL/GenBank/DDBJ whole genome shotgun (WGS) entry which is preliminary data.</text>
</comment>
<evidence type="ECO:0000313" key="2">
    <source>
        <dbReference type="EMBL" id="CAH2351597.1"/>
    </source>
</evidence>
<protein>
    <submittedName>
        <fullName evidence="2">Uncharacterized protein</fullName>
    </submittedName>
</protein>
<dbReference type="OrthoDB" id="4063176at2759"/>
<proteinExistence type="predicted"/>
<dbReference type="AlphaFoldDB" id="A0A9P0QMS5"/>
<dbReference type="Proteomes" id="UP000837801">
    <property type="component" value="Unassembled WGS sequence"/>
</dbReference>
<evidence type="ECO:0000256" key="1">
    <source>
        <dbReference type="SAM" id="MobiDB-lite"/>
    </source>
</evidence>
<reference evidence="2" key="1">
    <citation type="submission" date="2022-03" db="EMBL/GenBank/DDBJ databases">
        <authorList>
            <person name="Legras J.-L."/>
            <person name="Devillers H."/>
            <person name="Grondin C."/>
        </authorList>
    </citation>
    <scope>NUCLEOTIDE SEQUENCE</scope>
    <source>
        <strain evidence="2">CLIB 1423</strain>
    </source>
</reference>
<name>A0A9P0QMS5_9ASCO</name>
<dbReference type="EMBL" id="CAKXYY010000004">
    <property type="protein sequence ID" value="CAH2351597.1"/>
    <property type="molecule type" value="Genomic_DNA"/>
</dbReference>
<feature type="compositionally biased region" description="Low complexity" evidence="1">
    <location>
        <begin position="137"/>
        <end position="155"/>
    </location>
</feature>
<feature type="compositionally biased region" description="Low complexity" evidence="1">
    <location>
        <begin position="23"/>
        <end position="34"/>
    </location>
</feature>
<feature type="compositionally biased region" description="Basic and acidic residues" evidence="1">
    <location>
        <begin position="37"/>
        <end position="54"/>
    </location>
</feature>
<feature type="region of interest" description="Disordered" evidence="1">
    <location>
        <begin position="1"/>
        <end position="58"/>
    </location>
</feature>
<feature type="region of interest" description="Disordered" evidence="1">
    <location>
        <begin position="130"/>
        <end position="217"/>
    </location>
</feature>
<accession>A0A9P0QMS5</accession>